<keyword evidence="3" id="KW-1185">Reference proteome</keyword>
<evidence type="ECO:0000256" key="1">
    <source>
        <dbReference type="SAM" id="MobiDB-lite"/>
    </source>
</evidence>
<gene>
    <name evidence="2" type="ORF">AAFF_G00140730</name>
</gene>
<comment type="caution">
    <text evidence="2">The sequence shown here is derived from an EMBL/GenBank/DDBJ whole genome shotgun (WGS) entry which is preliminary data.</text>
</comment>
<dbReference type="EMBL" id="JAINUG010000002">
    <property type="protein sequence ID" value="KAJ8418364.1"/>
    <property type="molecule type" value="Genomic_DNA"/>
</dbReference>
<proteinExistence type="predicted"/>
<reference evidence="2" key="1">
    <citation type="journal article" date="2023" name="Science">
        <title>Genome structures resolve the early diversification of teleost fishes.</title>
        <authorList>
            <person name="Parey E."/>
            <person name="Louis A."/>
            <person name="Montfort J."/>
            <person name="Bouchez O."/>
            <person name="Roques C."/>
            <person name="Iampietro C."/>
            <person name="Lluch J."/>
            <person name="Castinel A."/>
            <person name="Donnadieu C."/>
            <person name="Desvignes T."/>
            <person name="Floi Bucao C."/>
            <person name="Jouanno E."/>
            <person name="Wen M."/>
            <person name="Mejri S."/>
            <person name="Dirks R."/>
            <person name="Jansen H."/>
            <person name="Henkel C."/>
            <person name="Chen W.J."/>
            <person name="Zahm M."/>
            <person name="Cabau C."/>
            <person name="Klopp C."/>
            <person name="Thompson A.W."/>
            <person name="Robinson-Rechavi M."/>
            <person name="Braasch I."/>
            <person name="Lecointre G."/>
            <person name="Bobe J."/>
            <person name="Postlethwait J.H."/>
            <person name="Berthelot C."/>
            <person name="Roest Crollius H."/>
            <person name="Guiguen Y."/>
        </authorList>
    </citation>
    <scope>NUCLEOTIDE SEQUENCE</scope>
    <source>
        <strain evidence="2">NC1722</strain>
    </source>
</reference>
<feature type="compositionally biased region" description="Basic and acidic residues" evidence="1">
    <location>
        <begin position="53"/>
        <end position="64"/>
    </location>
</feature>
<organism evidence="2 3">
    <name type="scientific">Aldrovandia affinis</name>
    <dbReference type="NCBI Taxonomy" id="143900"/>
    <lineage>
        <taxon>Eukaryota</taxon>
        <taxon>Metazoa</taxon>
        <taxon>Chordata</taxon>
        <taxon>Craniata</taxon>
        <taxon>Vertebrata</taxon>
        <taxon>Euteleostomi</taxon>
        <taxon>Actinopterygii</taxon>
        <taxon>Neopterygii</taxon>
        <taxon>Teleostei</taxon>
        <taxon>Notacanthiformes</taxon>
        <taxon>Halosauridae</taxon>
        <taxon>Aldrovandia</taxon>
    </lineage>
</organism>
<evidence type="ECO:0000313" key="3">
    <source>
        <dbReference type="Proteomes" id="UP001221898"/>
    </source>
</evidence>
<dbReference type="Proteomes" id="UP001221898">
    <property type="component" value="Unassembled WGS sequence"/>
</dbReference>
<accession>A0AAD7X422</accession>
<name>A0AAD7X422_9TELE</name>
<protein>
    <submittedName>
        <fullName evidence="2">Uncharacterized protein</fullName>
    </submittedName>
</protein>
<feature type="region of interest" description="Disordered" evidence="1">
    <location>
        <begin position="53"/>
        <end position="97"/>
    </location>
</feature>
<sequence>MTSRATAALAEATMGVRLCRRCHARCLAGVRGPQLLLGVTGWTARVITTREEPRDAINRPEKVCPKPIETGSKGPPENRRGEFEFASARQRGAPRSM</sequence>
<evidence type="ECO:0000313" key="2">
    <source>
        <dbReference type="EMBL" id="KAJ8418364.1"/>
    </source>
</evidence>
<dbReference type="AlphaFoldDB" id="A0AAD7X422"/>